<sequence>MIADTDPNPVAIDDLRRVPGFAPIVADRVWRAWWREAGTPLAALRARLDESLIPAKAAIPSSFVAHRGAEFLGTVALIESDIKDRPGLTPWLAALWVEPAARRQGIGAALVRHATRAAFAAGHARLHLCATAQNAPSYQRLGWSRIEADRDGLDIFVRERSNG</sequence>
<proteinExistence type="predicted"/>
<keyword evidence="5" id="KW-1185">Reference proteome</keyword>
<dbReference type="EMBL" id="JAUSVR010000005">
    <property type="protein sequence ID" value="MDQ0510978.1"/>
    <property type="molecule type" value="Genomic_DNA"/>
</dbReference>
<gene>
    <name evidence="4" type="ORF">QOZ99_001874</name>
</gene>
<keyword evidence="1" id="KW-0808">Transferase</keyword>
<evidence type="ECO:0000259" key="3">
    <source>
        <dbReference type="PROSITE" id="PS51186"/>
    </source>
</evidence>
<dbReference type="InterPro" id="IPR050832">
    <property type="entry name" value="Bact_Acetyltransf"/>
</dbReference>
<dbReference type="RefSeq" id="WP_306889701.1">
    <property type="nucleotide sequence ID" value="NZ_JAUSVR010000005.1"/>
</dbReference>
<evidence type="ECO:0000256" key="1">
    <source>
        <dbReference type="ARBA" id="ARBA00022679"/>
    </source>
</evidence>
<dbReference type="PROSITE" id="PS51186">
    <property type="entry name" value="GNAT"/>
    <property type="match status" value="1"/>
</dbReference>
<protein>
    <submittedName>
        <fullName evidence="4">GNAT superfamily N-acetyltransferase</fullName>
    </submittedName>
</protein>
<evidence type="ECO:0000313" key="4">
    <source>
        <dbReference type="EMBL" id="MDQ0510978.1"/>
    </source>
</evidence>
<evidence type="ECO:0000256" key="2">
    <source>
        <dbReference type="ARBA" id="ARBA00023315"/>
    </source>
</evidence>
<name>A0ABU0LQN9_9HYPH</name>
<accession>A0ABU0LQN9</accession>
<dbReference type="Gene3D" id="3.40.630.30">
    <property type="match status" value="1"/>
</dbReference>
<dbReference type="InterPro" id="IPR000182">
    <property type="entry name" value="GNAT_dom"/>
</dbReference>
<dbReference type="PANTHER" id="PTHR43877">
    <property type="entry name" value="AMINOALKYLPHOSPHONATE N-ACETYLTRANSFERASE-RELATED-RELATED"/>
    <property type="match status" value="1"/>
</dbReference>
<comment type="caution">
    <text evidence="4">The sequence shown here is derived from an EMBL/GenBank/DDBJ whole genome shotgun (WGS) entry which is preliminary data.</text>
</comment>
<dbReference type="SUPFAM" id="SSF55729">
    <property type="entry name" value="Acyl-CoA N-acyltransferases (Nat)"/>
    <property type="match status" value="1"/>
</dbReference>
<keyword evidence="2" id="KW-0012">Acyltransferase</keyword>
<dbReference type="Pfam" id="PF00583">
    <property type="entry name" value="Acetyltransf_1"/>
    <property type="match status" value="1"/>
</dbReference>
<feature type="domain" description="N-acetyltransferase" evidence="3">
    <location>
        <begin position="16"/>
        <end position="163"/>
    </location>
</feature>
<dbReference type="Proteomes" id="UP001235094">
    <property type="component" value="Unassembled WGS sequence"/>
</dbReference>
<dbReference type="InterPro" id="IPR016181">
    <property type="entry name" value="Acyl_CoA_acyltransferase"/>
</dbReference>
<organism evidence="4 5">
    <name type="scientific">Ancylobacter amanitiformis</name>
    <dbReference type="NCBI Taxonomy" id="217069"/>
    <lineage>
        <taxon>Bacteria</taxon>
        <taxon>Pseudomonadati</taxon>
        <taxon>Pseudomonadota</taxon>
        <taxon>Alphaproteobacteria</taxon>
        <taxon>Hyphomicrobiales</taxon>
        <taxon>Xanthobacteraceae</taxon>
        <taxon>Ancylobacter</taxon>
    </lineage>
</organism>
<evidence type="ECO:0000313" key="5">
    <source>
        <dbReference type="Proteomes" id="UP001235094"/>
    </source>
</evidence>
<dbReference type="CDD" id="cd04301">
    <property type="entry name" value="NAT_SF"/>
    <property type="match status" value="1"/>
</dbReference>
<reference evidence="4 5" key="1">
    <citation type="submission" date="2023-07" db="EMBL/GenBank/DDBJ databases">
        <title>Genomic Encyclopedia of Type Strains, Phase IV (KMG-IV): sequencing the most valuable type-strain genomes for metagenomic binning, comparative biology and taxonomic classification.</title>
        <authorList>
            <person name="Goeker M."/>
        </authorList>
    </citation>
    <scope>NUCLEOTIDE SEQUENCE [LARGE SCALE GENOMIC DNA]</scope>
    <source>
        <strain evidence="4 5">DSM 15561</strain>
    </source>
</reference>